<dbReference type="AlphaFoldDB" id="A0AAV9RYC0"/>
<evidence type="ECO:0000313" key="1">
    <source>
        <dbReference type="EMBL" id="KAK5613951.1"/>
    </source>
</evidence>
<keyword evidence="2" id="KW-1185">Reference proteome</keyword>
<name>A0AAV9RYC0_9TELE</name>
<sequence>MGRLCKAMLQHLNQIQVQTLTRPLPNLHYVFKLFWIIVLLHYPGMLGNIAAKEQNSWPYQSSKSGLEARKQPQTITLSPSAQCNGVYTLEEVSLLSHQSTKYFPKSPWDLQNCLNGRQTLVLSLVSSGLTLELFPFMLFLPSLSFTVQS</sequence>
<dbReference type="EMBL" id="JAHHUM010001180">
    <property type="protein sequence ID" value="KAK5613951.1"/>
    <property type="molecule type" value="Genomic_DNA"/>
</dbReference>
<accession>A0AAV9RYC0</accession>
<comment type="caution">
    <text evidence="1">The sequence shown here is derived from an EMBL/GenBank/DDBJ whole genome shotgun (WGS) entry which is preliminary data.</text>
</comment>
<protein>
    <submittedName>
        <fullName evidence="1">Uncharacterized protein</fullName>
    </submittedName>
</protein>
<proteinExistence type="predicted"/>
<evidence type="ECO:0000313" key="2">
    <source>
        <dbReference type="Proteomes" id="UP001311232"/>
    </source>
</evidence>
<dbReference type="Proteomes" id="UP001311232">
    <property type="component" value="Unassembled WGS sequence"/>
</dbReference>
<gene>
    <name evidence="1" type="ORF">CRENBAI_013604</name>
</gene>
<organism evidence="1 2">
    <name type="scientific">Crenichthys baileyi</name>
    <name type="common">White River springfish</name>
    <dbReference type="NCBI Taxonomy" id="28760"/>
    <lineage>
        <taxon>Eukaryota</taxon>
        <taxon>Metazoa</taxon>
        <taxon>Chordata</taxon>
        <taxon>Craniata</taxon>
        <taxon>Vertebrata</taxon>
        <taxon>Euteleostomi</taxon>
        <taxon>Actinopterygii</taxon>
        <taxon>Neopterygii</taxon>
        <taxon>Teleostei</taxon>
        <taxon>Neoteleostei</taxon>
        <taxon>Acanthomorphata</taxon>
        <taxon>Ovalentaria</taxon>
        <taxon>Atherinomorphae</taxon>
        <taxon>Cyprinodontiformes</taxon>
        <taxon>Goodeidae</taxon>
        <taxon>Crenichthys</taxon>
    </lineage>
</organism>
<reference evidence="1 2" key="1">
    <citation type="submission" date="2021-06" db="EMBL/GenBank/DDBJ databases">
        <authorList>
            <person name="Palmer J.M."/>
        </authorList>
    </citation>
    <scope>NUCLEOTIDE SEQUENCE [LARGE SCALE GENOMIC DNA]</scope>
    <source>
        <strain evidence="1 2">MEX-2019</strain>
        <tissue evidence="1">Muscle</tissue>
    </source>
</reference>